<gene>
    <name evidence="11" type="ORF">SAMN02745751_01183</name>
</gene>
<dbReference type="Gene3D" id="1.10.287.130">
    <property type="match status" value="1"/>
</dbReference>
<dbReference type="SMART" id="SM00387">
    <property type="entry name" value="HATPase_c"/>
    <property type="match status" value="1"/>
</dbReference>
<keyword evidence="12" id="KW-1185">Reference proteome</keyword>
<keyword evidence="4" id="KW-0808">Transferase</keyword>
<evidence type="ECO:0000313" key="12">
    <source>
        <dbReference type="Proteomes" id="UP000184052"/>
    </source>
</evidence>
<dbReference type="GO" id="GO:0005524">
    <property type="term" value="F:ATP binding"/>
    <property type="evidence" value="ECO:0007669"/>
    <property type="project" value="UniProtKB-KW"/>
</dbReference>
<name>A0A1M6EFP7_9FIRM</name>
<dbReference type="PROSITE" id="PS50109">
    <property type="entry name" value="HIS_KIN"/>
    <property type="match status" value="1"/>
</dbReference>
<dbReference type="STRING" id="1121476.SAMN02745751_01183"/>
<evidence type="ECO:0000256" key="4">
    <source>
        <dbReference type="ARBA" id="ARBA00022679"/>
    </source>
</evidence>
<protein>
    <recommendedName>
        <fullName evidence="2">histidine kinase</fullName>
        <ecNumber evidence="2">2.7.13.3</ecNumber>
    </recommendedName>
</protein>
<dbReference type="Proteomes" id="UP000184052">
    <property type="component" value="Unassembled WGS sequence"/>
</dbReference>
<dbReference type="InterPro" id="IPR005467">
    <property type="entry name" value="His_kinase_dom"/>
</dbReference>
<evidence type="ECO:0000256" key="1">
    <source>
        <dbReference type="ARBA" id="ARBA00000085"/>
    </source>
</evidence>
<proteinExistence type="predicted"/>
<dbReference type="AlphaFoldDB" id="A0A1M6EFP7"/>
<dbReference type="PRINTS" id="PR00344">
    <property type="entry name" value="BCTRLSENSOR"/>
</dbReference>
<dbReference type="Pfam" id="PF00512">
    <property type="entry name" value="HisKA"/>
    <property type="match status" value="1"/>
</dbReference>
<dbReference type="InterPro" id="IPR004358">
    <property type="entry name" value="Sig_transdc_His_kin-like_C"/>
</dbReference>
<evidence type="ECO:0000256" key="9">
    <source>
        <dbReference type="SAM" id="Coils"/>
    </source>
</evidence>
<reference evidence="11 12" key="1">
    <citation type="submission" date="2016-11" db="EMBL/GenBank/DDBJ databases">
        <authorList>
            <person name="Jaros S."/>
            <person name="Januszkiewicz K."/>
            <person name="Wedrychowicz H."/>
        </authorList>
    </citation>
    <scope>NUCLEOTIDE SEQUENCE [LARGE SCALE GENOMIC DNA]</scope>
    <source>
        <strain evidence="11 12">DSM 17477</strain>
    </source>
</reference>
<dbReference type="PANTHER" id="PTHR43065">
    <property type="entry name" value="SENSOR HISTIDINE KINASE"/>
    <property type="match status" value="1"/>
</dbReference>
<keyword evidence="9" id="KW-0175">Coiled coil</keyword>
<dbReference type="Gene3D" id="3.30.565.10">
    <property type="entry name" value="Histidine kinase-like ATPase, C-terminal domain"/>
    <property type="match status" value="1"/>
</dbReference>
<dbReference type="PANTHER" id="PTHR43065:SF46">
    <property type="entry name" value="C4-DICARBOXYLATE TRANSPORT SENSOR PROTEIN DCTB"/>
    <property type="match status" value="1"/>
</dbReference>
<dbReference type="SMART" id="SM00388">
    <property type="entry name" value="HisKA"/>
    <property type="match status" value="1"/>
</dbReference>
<feature type="coiled-coil region" evidence="9">
    <location>
        <begin position="129"/>
        <end position="156"/>
    </location>
</feature>
<keyword evidence="8" id="KW-0902">Two-component regulatory system</keyword>
<evidence type="ECO:0000256" key="2">
    <source>
        <dbReference type="ARBA" id="ARBA00012438"/>
    </source>
</evidence>
<evidence type="ECO:0000256" key="7">
    <source>
        <dbReference type="ARBA" id="ARBA00022840"/>
    </source>
</evidence>
<organism evidence="11 12">
    <name type="scientific">Dethiosulfatibacter aminovorans DSM 17477</name>
    <dbReference type="NCBI Taxonomy" id="1121476"/>
    <lineage>
        <taxon>Bacteria</taxon>
        <taxon>Bacillati</taxon>
        <taxon>Bacillota</taxon>
        <taxon>Tissierellia</taxon>
        <taxon>Dethiosulfatibacter</taxon>
    </lineage>
</organism>
<accession>A0A1M6EFP7</accession>
<dbReference type="RefSeq" id="WP_073048528.1">
    <property type="nucleotide sequence ID" value="NZ_FQZL01000007.1"/>
</dbReference>
<dbReference type="EC" id="2.7.13.3" evidence="2"/>
<dbReference type="InterPro" id="IPR003594">
    <property type="entry name" value="HATPase_dom"/>
</dbReference>
<evidence type="ECO:0000313" key="11">
    <source>
        <dbReference type="EMBL" id="SHI84285.1"/>
    </source>
</evidence>
<evidence type="ECO:0000256" key="3">
    <source>
        <dbReference type="ARBA" id="ARBA00022553"/>
    </source>
</evidence>
<evidence type="ECO:0000256" key="6">
    <source>
        <dbReference type="ARBA" id="ARBA00022777"/>
    </source>
</evidence>
<keyword evidence="3" id="KW-0597">Phosphoprotein</keyword>
<feature type="domain" description="Histidine kinase" evidence="10">
    <location>
        <begin position="165"/>
        <end position="383"/>
    </location>
</feature>
<dbReference type="SUPFAM" id="SSF47384">
    <property type="entry name" value="Homodimeric domain of signal transducing histidine kinase"/>
    <property type="match status" value="1"/>
</dbReference>
<dbReference type="InterPro" id="IPR036890">
    <property type="entry name" value="HATPase_C_sf"/>
</dbReference>
<dbReference type="GO" id="GO:0000155">
    <property type="term" value="F:phosphorelay sensor kinase activity"/>
    <property type="evidence" value="ECO:0007669"/>
    <property type="project" value="InterPro"/>
</dbReference>
<dbReference type="InterPro" id="IPR003661">
    <property type="entry name" value="HisK_dim/P_dom"/>
</dbReference>
<comment type="catalytic activity">
    <reaction evidence="1">
        <text>ATP + protein L-histidine = ADP + protein N-phospho-L-histidine.</text>
        <dbReference type="EC" id="2.7.13.3"/>
    </reaction>
</comment>
<dbReference type="EMBL" id="FQZL01000007">
    <property type="protein sequence ID" value="SHI84285.1"/>
    <property type="molecule type" value="Genomic_DNA"/>
</dbReference>
<dbReference type="SUPFAM" id="SSF55874">
    <property type="entry name" value="ATPase domain of HSP90 chaperone/DNA topoisomerase II/histidine kinase"/>
    <property type="match status" value="1"/>
</dbReference>
<keyword evidence="6 11" id="KW-0418">Kinase</keyword>
<keyword evidence="5" id="KW-0547">Nucleotide-binding</keyword>
<evidence type="ECO:0000256" key="8">
    <source>
        <dbReference type="ARBA" id="ARBA00023012"/>
    </source>
</evidence>
<keyword evidence="7" id="KW-0067">ATP-binding</keyword>
<evidence type="ECO:0000256" key="5">
    <source>
        <dbReference type="ARBA" id="ARBA00022741"/>
    </source>
</evidence>
<dbReference type="InterPro" id="IPR036097">
    <property type="entry name" value="HisK_dim/P_sf"/>
</dbReference>
<evidence type="ECO:0000259" key="10">
    <source>
        <dbReference type="PROSITE" id="PS50109"/>
    </source>
</evidence>
<sequence length="383" mass="43459">MFRRKTYIRVNCEGFIDSVNHGAEIFWGFDKSKLLNRHYMDLFKDPESLVGNIELSLKSGMFERKDVPCMDPMNMEFNADVKAIKLDAENSFYTFLSLEKVGLPDGFNDEIDNIFIDSLLKDAAKADTRGEMETAIARLREELKDATSQLVHTERMTALGELTSSIAHELNQPLNNMKLVSQDILRDIKKERLDLETLPSSMGIIVEQIGRMAEIIDHMRIFTRKIDSEMPMEKIQIEVPFNNIFLLIGQQLKVHDIDVLKDLAKGLPCVFANSVALEQVFTNILINARSAVENYRSHDRSIKVKTFMEGQEVGISIENNGGKIPDEIREKIFEPFFTTKDPGEGTGLGLSISSRIVKEHGGRIILESEDDWTRFTVLLPAAI</sequence>
<dbReference type="CDD" id="cd00082">
    <property type="entry name" value="HisKA"/>
    <property type="match status" value="1"/>
</dbReference>
<dbReference type="Pfam" id="PF02518">
    <property type="entry name" value="HATPase_c"/>
    <property type="match status" value="1"/>
</dbReference>